<proteinExistence type="predicted"/>
<reference evidence="1 2" key="1">
    <citation type="submission" date="2016-03" db="EMBL/GenBank/DDBJ databases">
        <title>Draft Genome Sequence of the Strain BR 10245 (Bradyrhizobium sp.) isolated from nodules of Centrolobium paraense.</title>
        <authorList>
            <person name="Simoes-Araujo J.L.Sr."/>
            <person name="Barauna A.C."/>
            <person name="Silva K."/>
            <person name="Zilli J.E."/>
        </authorList>
    </citation>
    <scope>NUCLEOTIDE SEQUENCE [LARGE SCALE GENOMIC DNA]</scope>
    <source>
        <strain evidence="1 2">BR 10245</strain>
    </source>
</reference>
<dbReference type="EMBL" id="LUUB01000096">
    <property type="protein sequence ID" value="OAF02544.1"/>
    <property type="molecule type" value="Genomic_DNA"/>
</dbReference>
<dbReference type="AlphaFoldDB" id="A0A176YEK6"/>
<gene>
    <name evidence="1" type="ORF">AYJ54_26545</name>
</gene>
<sequence>MLQLKDKVGRFAATGRSCQNWKKDQELVISLLNKIAISDGGAENTLKPQLVVTGHASDSLYSSILYFQQKNFPGTPDGYVRPAGPTFNRLVDLSTKAAAKPPTPKGQWDAIATPSVNAALSKGLADDSKLDYAEVVDIIRATVTDGMVTAFELDDLLTIANTSRTLTPTSKKLITLFVGDEKKKWLGVGPYDLNSDHKKIAAEMVCDFLKNTRTTFFPKLDPHRVGIGILRRIAKPSLIDQDKGSLCGPSALMFSYASDKPGDYARFAIDLYQKGQANLGRLLIKPGKDVRNFTPPWSLDHVDWLTCASIRDSENWFLDFDDTGKISDVAGITLPSEMEQWFRKAGYRDVRENTNISRLNKDIDDVNEANALLADGYRVCLFISANMTDYDDQSDKGSAFTMHWVVLREKIQVVNGYVKAKVFSWGNGGYEIPHPDKKTGAIKPLPVRDFLMNFYGYVAAKA</sequence>
<protein>
    <submittedName>
        <fullName evidence="1">Uncharacterized protein</fullName>
    </submittedName>
</protein>
<evidence type="ECO:0000313" key="1">
    <source>
        <dbReference type="EMBL" id="OAF02544.1"/>
    </source>
</evidence>
<dbReference type="OrthoDB" id="8177309at2"/>
<keyword evidence="2" id="KW-1185">Reference proteome</keyword>
<organism evidence="1 2">
    <name type="scientific">Bradyrhizobium centrolobii</name>
    <dbReference type="NCBI Taxonomy" id="1505087"/>
    <lineage>
        <taxon>Bacteria</taxon>
        <taxon>Pseudomonadati</taxon>
        <taxon>Pseudomonadota</taxon>
        <taxon>Alphaproteobacteria</taxon>
        <taxon>Hyphomicrobiales</taxon>
        <taxon>Nitrobacteraceae</taxon>
        <taxon>Bradyrhizobium</taxon>
    </lineage>
</organism>
<accession>A0A176YEK6</accession>
<name>A0A176YEK6_9BRAD</name>
<dbReference type="Proteomes" id="UP000076959">
    <property type="component" value="Unassembled WGS sequence"/>
</dbReference>
<comment type="caution">
    <text evidence="1">The sequence shown here is derived from an EMBL/GenBank/DDBJ whole genome shotgun (WGS) entry which is preliminary data.</text>
</comment>
<evidence type="ECO:0000313" key="2">
    <source>
        <dbReference type="Proteomes" id="UP000076959"/>
    </source>
</evidence>
<dbReference type="STRING" id="1505087.AYJ54_26545"/>
<dbReference type="RefSeq" id="WP_063706390.1">
    <property type="nucleotide sequence ID" value="NZ_LUUB01000096.1"/>
</dbReference>